<proteinExistence type="predicted"/>
<dbReference type="Gene3D" id="2.10.25.10">
    <property type="entry name" value="Laminin"/>
    <property type="match status" value="1"/>
</dbReference>
<sequence length="136" mass="15095">MVHKHKLVAAAVAVVVVEACDMMVVADMDRDFCGSDMLLFSSKRLVFIKEFDECSSGNHGCDHICVNTLGGYRCECRIGYELHSDGKKCENACGGLIELFNGTLVSPSFPDLYPPNKNCIWEIVSPPQFRITLNFN</sequence>
<evidence type="ECO:0000256" key="7">
    <source>
        <dbReference type="SAM" id="SignalP"/>
    </source>
</evidence>
<evidence type="ECO:0000256" key="5">
    <source>
        <dbReference type="ARBA" id="ARBA00023157"/>
    </source>
</evidence>
<dbReference type="AlphaFoldDB" id="T1KTE0"/>
<evidence type="ECO:0000256" key="4">
    <source>
        <dbReference type="ARBA" id="ARBA00022801"/>
    </source>
</evidence>
<dbReference type="GO" id="GO:0004252">
    <property type="term" value="F:serine-type endopeptidase activity"/>
    <property type="evidence" value="ECO:0007669"/>
    <property type="project" value="TreeGrafter"/>
</dbReference>
<protein>
    <recommendedName>
        <fullName evidence="12">CUB domain-containing protein</fullName>
    </recommendedName>
</protein>
<dbReference type="InterPro" id="IPR035914">
    <property type="entry name" value="Sperma_CUB_dom_sf"/>
</dbReference>
<dbReference type="CDD" id="cd00041">
    <property type="entry name" value="CUB"/>
    <property type="match status" value="1"/>
</dbReference>
<evidence type="ECO:0008006" key="12">
    <source>
        <dbReference type="Google" id="ProtNLM"/>
    </source>
</evidence>
<evidence type="ECO:0000313" key="11">
    <source>
        <dbReference type="Proteomes" id="UP000015104"/>
    </source>
</evidence>
<dbReference type="InterPro" id="IPR018097">
    <property type="entry name" value="EGF_Ca-bd_CS"/>
</dbReference>
<keyword evidence="11" id="KW-1185">Reference proteome</keyword>
<dbReference type="PROSITE" id="PS01180">
    <property type="entry name" value="CUB"/>
    <property type="match status" value="1"/>
</dbReference>
<dbReference type="PROSITE" id="PS50026">
    <property type="entry name" value="EGF_3"/>
    <property type="match status" value="1"/>
</dbReference>
<dbReference type="GO" id="GO:0005615">
    <property type="term" value="C:extracellular space"/>
    <property type="evidence" value="ECO:0007669"/>
    <property type="project" value="TreeGrafter"/>
</dbReference>
<dbReference type="STRING" id="32264.T1KTE0"/>
<dbReference type="SMART" id="SM00179">
    <property type="entry name" value="EGF_CA"/>
    <property type="match status" value="1"/>
</dbReference>
<evidence type="ECO:0000313" key="10">
    <source>
        <dbReference type="EnsemblMetazoa" id="tetur20g02870.1"/>
    </source>
</evidence>
<organism evidence="10 11">
    <name type="scientific">Tetranychus urticae</name>
    <name type="common">Two-spotted spider mite</name>
    <dbReference type="NCBI Taxonomy" id="32264"/>
    <lineage>
        <taxon>Eukaryota</taxon>
        <taxon>Metazoa</taxon>
        <taxon>Ecdysozoa</taxon>
        <taxon>Arthropoda</taxon>
        <taxon>Chelicerata</taxon>
        <taxon>Arachnida</taxon>
        <taxon>Acari</taxon>
        <taxon>Acariformes</taxon>
        <taxon>Trombidiformes</taxon>
        <taxon>Prostigmata</taxon>
        <taxon>Eleutherengona</taxon>
        <taxon>Raphignathae</taxon>
        <taxon>Tetranychoidea</taxon>
        <taxon>Tetranychidae</taxon>
        <taxon>Tetranychus</taxon>
    </lineage>
</organism>
<dbReference type="Gene3D" id="2.60.120.290">
    <property type="entry name" value="Spermadhesin, CUB domain"/>
    <property type="match status" value="1"/>
</dbReference>
<reference evidence="10" key="2">
    <citation type="submission" date="2015-06" db="UniProtKB">
        <authorList>
            <consortium name="EnsemblMetazoa"/>
        </authorList>
    </citation>
    <scope>IDENTIFICATION</scope>
</reference>
<dbReference type="SUPFAM" id="SSF57196">
    <property type="entry name" value="EGF/Laminin"/>
    <property type="match status" value="1"/>
</dbReference>
<feature type="domain" description="CUB" evidence="8">
    <location>
        <begin position="93"/>
        <end position="136"/>
    </location>
</feature>
<feature type="domain" description="EGF-like" evidence="9">
    <location>
        <begin position="50"/>
        <end position="90"/>
    </location>
</feature>
<evidence type="ECO:0000256" key="3">
    <source>
        <dbReference type="ARBA" id="ARBA00022737"/>
    </source>
</evidence>
<dbReference type="PANTHER" id="PTHR24255">
    <property type="entry name" value="COMPLEMENT COMPONENT 1, S SUBCOMPONENT-RELATED"/>
    <property type="match status" value="1"/>
</dbReference>
<dbReference type="eggNOG" id="KOG3714">
    <property type="taxonomic scope" value="Eukaryota"/>
</dbReference>
<dbReference type="EnsemblMetazoa" id="tetur20g02870.1">
    <property type="protein sequence ID" value="tetur20g02870.1"/>
    <property type="gene ID" value="tetur20g02870"/>
</dbReference>
<keyword evidence="1 6" id="KW-0245">EGF-like domain</keyword>
<feature type="signal peptide" evidence="7">
    <location>
        <begin position="1"/>
        <end position="19"/>
    </location>
</feature>
<dbReference type="PROSITE" id="PS01187">
    <property type="entry name" value="EGF_CA"/>
    <property type="match status" value="1"/>
</dbReference>
<dbReference type="GO" id="GO:0006508">
    <property type="term" value="P:proteolysis"/>
    <property type="evidence" value="ECO:0007669"/>
    <property type="project" value="UniProtKB-KW"/>
</dbReference>
<comment type="caution">
    <text evidence="6">Lacks conserved residue(s) required for the propagation of feature annotation.</text>
</comment>
<dbReference type="Pfam" id="PF00431">
    <property type="entry name" value="CUB"/>
    <property type="match status" value="1"/>
</dbReference>
<dbReference type="PANTHER" id="PTHR24255:SF38">
    <property type="entry name" value="MANNAN-BINDING LECTIN SERINE PROTEASE 1-LIKE"/>
    <property type="match status" value="1"/>
</dbReference>
<keyword evidence="3" id="KW-0677">Repeat</keyword>
<accession>T1KTE0</accession>
<keyword evidence="2" id="KW-0645">Protease</keyword>
<name>T1KTE0_TETUR</name>
<dbReference type="InterPro" id="IPR000859">
    <property type="entry name" value="CUB_dom"/>
</dbReference>
<dbReference type="EMBL" id="CAEY01000525">
    <property type="status" value="NOT_ANNOTATED_CDS"/>
    <property type="molecule type" value="Genomic_DNA"/>
</dbReference>
<dbReference type="PROSITE" id="PS00010">
    <property type="entry name" value="ASX_HYDROXYL"/>
    <property type="match status" value="1"/>
</dbReference>
<evidence type="ECO:0000256" key="1">
    <source>
        <dbReference type="ARBA" id="ARBA00022536"/>
    </source>
</evidence>
<feature type="chain" id="PRO_5007729049" description="CUB domain-containing protein" evidence="7">
    <location>
        <begin position="20"/>
        <end position="136"/>
    </location>
</feature>
<dbReference type="Pfam" id="PF14670">
    <property type="entry name" value="FXa_inhibition"/>
    <property type="match status" value="1"/>
</dbReference>
<dbReference type="HOGENOM" id="CLU_2187227_0_0_1"/>
<evidence type="ECO:0000259" key="9">
    <source>
        <dbReference type="PROSITE" id="PS50026"/>
    </source>
</evidence>
<dbReference type="SMART" id="SM00181">
    <property type="entry name" value="EGF"/>
    <property type="match status" value="1"/>
</dbReference>
<dbReference type="Proteomes" id="UP000015104">
    <property type="component" value="Unassembled WGS sequence"/>
</dbReference>
<dbReference type="SUPFAM" id="SSF49854">
    <property type="entry name" value="Spermadhesin, CUB domain"/>
    <property type="match status" value="1"/>
</dbReference>
<evidence type="ECO:0000259" key="8">
    <source>
        <dbReference type="PROSITE" id="PS01180"/>
    </source>
</evidence>
<dbReference type="PROSITE" id="PS01186">
    <property type="entry name" value="EGF_2"/>
    <property type="match status" value="1"/>
</dbReference>
<keyword evidence="5" id="KW-1015">Disulfide bond</keyword>
<dbReference type="InterPro" id="IPR000152">
    <property type="entry name" value="EGF-type_Asp/Asn_hydroxyl_site"/>
</dbReference>
<dbReference type="InterPro" id="IPR000742">
    <property type="entry name" value="EGF"/>
</dbReference>
<evidence type="ECO:0000256" key="6">
    <source>
        <dbReference type="PROSITE-ProRule" id="PRU00076"/>
    </source>
</evidence>
<evidence type="ECO:0000256" key="2">
    <source>
        <dbReference type="ARBA" id="ARBA00022670"/>
    </source>
</evidence>
<dbReference type="FunFam" id="2.10.25.10:FF:000010">
    <property type="entry name" value="Pro-epidermal growth factor"/>
    <property type="match status" value="1"/>
</dbReference>
<dbReference type="InterPro" id="IPR001881">
    <property type="entry name" value="EGF-like_Ca-bd_dom"/>
</dbReference>
<dbReference type="GO" id="GO:0005509">
    <property type="term" value="F:calcium ion binding"/>
    <property type="evidence" value="ECO:0007669"/>
    <property type="project" value="InterPro"/>
</dbReference>
<keyword evidence="7" id="KW-0732">Signal</keyword>
<keyword evidence="4" id="KW-0378">Hydrolase</keyword>
<reference evidence="11" key="1">
    <citation type="submission" date="2011-08" db="EMBL/GenBank/DDBJ databases">
        <authorList>
            <person name="Rombauts S."/>
        </authorList>
    </citation>
    <scope>NUCLEOTIDE SEQUENCE</scope>
    <source>
        <strain evidence="11">London</strain>
    </source>
</reference>